<dbReference type="RefSeq" id="WP_179530197.1">
    <property type="nucleotide sequence ID" value="NZ_BAAAPP010000012.1"/>
</dbReference>
<dbReference type="Pfam" id="PF13692">
    <property type="entry name" value="Glyco_trans_1_4"/>
    <property type="match status" value="1"/>
</dbReference>
<comment type="caution">
    <text evidence="4">The sequence shown here is derived from an EMBL/GenBank/DDBJ whole genome shotgun (WGS) entry which is preliminary data.</text>
</comment>
<dbReference type="AlphaFoldDB" id="A0A7Y9YBK6"/>
<feature type="domain" description="Glycosyltransferase subfamily 4-like N-terminal" evidence="3">
    <location>
        <begin position="18"/>
        <end position="155"/>
    </location>
</feature>
<accession>A0A7Y9YBK6</accession>
<dbReference type="PANTHER" id="PTHR45947">
    <property type="entry name" value="SULFOQUINOVOSYL TRANSFERASE SQD2"/>
    <property type="match status" value="1"/>
</dbReference>
<sequence length="354" mass="37402">MRVLVVTESCFPAGGPTVKAVLDRLVDTGHEVRLVAPAPGLADYRGCTVVRISPLAKPGAQVRAAVDAARPDVVLALDPGTGPGSLGRKALKHAQATGVPTTVVQASAVPEVLGDYWRTTVAERADLLLATSRHLAGRLSALGREVGVWAPGVDTLAFTPALRDEWLHRHWSRASSRAQPLVVVGYVGALRKRHGVRRLAAVSRIPGVRLVAIGDGAQRDWLAQHARDVKLTGALGTGDLAVAMATLDVLVHPDEQQTCAHALREAAASGVPVVAPRAGAAAEVVRHLETGLLHSPGSERDLVRAVGALVADRHRALLGARGRQLAEERSWTLAVDELIGRLEQQVRVPSLTSR</sequence>
<dbReference type="InterPro" id="IPR050194">
    <property type="entry name" value="Glycosyltransferase_grp1"/>
</dbReference>
<dbReference type="PANTHER" id="PTHR45947:SF3">
    <property type="entry name" value="SULFOQUINOVOSYL TRANSFERASE SQD2"/>
    <property type="match status" value="1"/>
</dbReference>
<dbReference type="GO" id="GO:0016758">
    <property type="term" value="F:hexosyltransferase activity"/>
    <property type="evidence" value="ECO:0007669"/>
    <property type="project" value="TreeGrafter"/>
</dbReference>
<evidence type="ECO:0000256" key="1">
    <source>
        <dbReference type="ARBA" id="ARBA00022676"/>
    </source>
</evidence>
<evidence type="ECO:0000313" key="4">
    <source>
        <dbReference type="EMBL" id="NYI09181.1"/>
    </source>
</evidence>
<dbReference type="Pfam" id="PF13439">
    <property type="entry name" value="Glyco_transf_4"/>
    <property type="match status" value="1"/>
</dbReference>
<evidence type="ECO:0000313" key="5">
    <source>
        <dbReference type="Proteomes" id="UP000537326"/>
    </source>
</evidence>
<dbReference type="EMBL" id="JACBZI010000001">
    <property type="protein sequence ID" value="NYI09181.1"/>
    <property type="molecule type" value="Genomic_DNA"/>
</dbReference>
<keyword evidence="5" id="KW-1185">Reference proteome</keyword>
<evidence type="ECO:0000256" key="2">
    <source>
        <dbReference type="ARBA" id="ARBA00022679"/>
    </source>
</evidence>
<gene>
    <name evidence="4" type="ORF">BKA05_000696</name>
</gene>
<dbReference type="InterPro" id="IPR028098">
    <property type="entry name" value="Glyco_trans_4-like_N"/>
</dbReference>
<name>A0A7Y9YBK6_9ACTN</name>
<reference evidence="4 5" key="1">
    <citation type="submission" date="2020-07" db="EMBL/GenBank/DDBJ databases">
        <title>Sequencing the genomes of 1000 actinobacteria strains.</title>
        <authorList>
            <person name="Klenk H.-P."/>
        </authorList>
    </citation>
    <scope>NUCLEOTIDE SEQUENCE [LARGE SCALE GENOMIC DNA]</scope>
    <source>
        <strain evidence="4 5">DSM 18248</strain>
    </source>
</reference>
<dbReference type="Gene3D" id="3.40.50.2000">
    <property type="entry name" value="Glycogen Phosphorylase B"/>
    <property type="match status" value="2"/>
</dbReference>
<proteinExistence type="predicted"/>
<evidence type="ECO:0000259" key="3">
    <source>
        <dbReference type="Pfam" id="PF13439"/>
    </source>
</evidence>
<dbReference type="SUPFAM" id="SSF53756">
    <property type="entry name" value="UDP-Glycosyltransferase/glycogen phosphorylase"/>
    <property type="match status" value="1"/>
</dbReference>
<organism evidence="4 5">
    <name type="scientific">Nocardioides marinus</name>
    <dbReference type="NCBI Taxonomy" id="374514"/>
    <lineage>
        <taxon>Bacteria</taxon>
        <taxon>Bacillati</taxon>
        <taxon>Actinomycetota</taxon>
        <taxon>Actinomycetes</taxon>
        <taxon>Propionibacteriales</taxon>
        <taxon>Nocardioidaceae</taxon>
        <taxon>Nocardioides</taxon>
    </lineage>
</organism>
<dbReference type="Proteomes" id="UP000537326">
    <property type="component" value="Unassembled WGS sequence"/>
</dbReference>
<keyword evidence="2 4" id="KW-0808">Transferase</keyword>
<keyword evidence="1 4" id="KW-0328">Glycosyltransferase</keyword>
<dbReference type="EC" id="2.4.1.-" evidence="4"/>
<protein>
    <submittedName>
        <fullName evidence="4">Phosphatidylinositol alpha 1,6-mannosyltransferase</fullName>
        <ecNumber evidence="4">2.4.1.-</ecNumber>
    </submittedName>
</protein>